<dbReference type="Proteomes" id="UP000464954">
    <property type="component" value="Chromosome"/>
</dbReference>
<dbReference type="RefSeq" id="WP_160629815.1">
    <property type="nucleotide sequence ID" value="NZ_CP047593.1"/>
</dbReference>
<dbReference type="Pfam" id="PF17651">
    <property type="entry name" value="Raco_middle"/>
    <property type="match status" value="1"/>
</dbReference>
<dbReference type="GO" id="GO:0051536">
    <property type="term" value="F:iron-sulfur cluster binding"/>
    <property type="evidence" value="ECO:0007669"/>
    <property type="project" value="InterPro"/>
</dbReference>
<dbReference type="EMBL" id="CP047593">
    <property type="protein sequence ID" value="QHI70641.1"/>
    <property type="molecule type" value="Genomic_DNA"/>
</dbReference>
<dbReference type="CDD" id="cd00207">
    <property type="entry name" value="fer2"/>
    <property type="match status" value="1"/>
</dbReference>
<dbReference type="Pfam" id="PF14574">
    <property type="entry name" value="RACo_C_ter"/>
    <property type="match status" value="1"/>
</dbReference>
<dbReference type="InterPro" id="IPR042259">
    <property type="entry name" value="Raco-like_middle_sf"/>
</dbReference>
<reference evidence="2 3" key="1">
    <citation type="submission" date="2020-01" db="EMBL/GenBank/DDBJ databases">
        <title>Ponticoccus aerotolerans gen. nov., sp. nov., an anaerobic bacterium and proposal of Ponticoccusceae fam. nov., Ponticoccusles ord. nov. and Ponticoccuse classis nov. in the phylum Kiritimatiellaeota.</title>
        <authorList>
            <person name="Zhou L.Y."/>
            <person name="Du Z.J."/>
        </authorList>
    </citation>
    <scope>NUCLEOTIDE SEQUENCE [LARGE SCALE GENOMIC DNA]</scope>
    <source>
        <strain evidence="2 3">S-5007</strain>
    </source>
</reference>
<keyword evidence="3" id="KW-1185">Reference proteome</keyword>
<dbReference type="InterPro" id="IPR012675">
    <property type="entry name" value="Beta-grasp_dom_sf"/>
</dbReference>
<dbReference type="Pfam" id="PF00111">
    <property type="entry name" value="Fer2"/>
    <property type="match status" value="1"/>
</dbReference>
<proteinExistence type="predicted"/>
<evidence type="ECO:0000313" key="3">
    <source>
        <dbReference type="Proteomes" id="UP000464954"/>
    </source>
</evidence>
<gene>
    <name evidence="2" type="ORF">GT409_14725</name>
</gene>
<sequence>MRLVFRSNGTRKEIAGCSERTLAELAADAGFPLNMQCGGQGACRGCTVRLVSGRVGVGGKTVHAPAEVRACQAAVLSEATEVEIPARSLLNIGECASADFYSERSSIFQPLESCEGQFGIAVDIGTTTVAALLVELSSGKILARESAYNRQIELGTDVAARIALCCEAENVEKLRQLIITETLFPMFEKLEAAVSEHWKEKFQGLDSVTEIVFSGNTVMSHLVLGLSALSIGTIPFEPLMKVFREHPASEIGLDCCPNARVRLLPAVAGYVGGDVVSDLYVSAPSGSGVEMLVDIGTNGEIVLMEDGRMIATATAAGPAFEGAGLLHGARAGDGVIEQVICNPDDSMDVEVIGGGPASGLCGSAAIDFMATAFESGLLNMMGRFDLDRLRAAGRLVQLDCHGMTVNACILVPQEESALDEPVMITEYDVSQILKAKGAVYAGIRTILSEAGRELQDVQRLVLAGGFAAHLRIEHAITIGLLPELPLSTYDVIGNGSLAGAYAALGSPVAFDELLNLSRRPSALHLNKCAEFNDRYIDAMALPNMDPDEFPQTFQRTAV</sequence>
<dbReference type="PANTHER" id="PTHR42895:SF1">
    <property type="entry name" value="IRON-SULFUR CLUSTER PROTEIN"/>
    <property type="match status" value="1"/>
</dbReference>
<feature type="domain" description="2Fe-2S ferredoxin-type" evidence="1">
    <location>
        <begin position="1"/>
        <end position="88"/>
    </location>
</feature>
<dbReference type="PROSITE" id="PS51085">
    <property type="entry name" value="2FE2S_FER_2"/>
    <property type="match status" value="1"/>
</dbReference>
<dbReference type="PANTHER" id="PTHR42895">
    <property type="entry name" value="IRON-SULFUR CLUSTER-BINDING PROTEIN-RELATED"/>
    <property type="match status" value="1"/>
</dbReference>
<name>A0A6P1M9X9_9BACT</name>
<dbReference type="InterPro" id="IPR041414">
    <property type="entry name" value="Raco-like_middle"/>
</dbReference>
<dbReference type="Gene3D" id="3.10.20.30">
    <property type="match status" value="1"/>
</dbReference>
<evidence type="ECO:0000313" key="2">
    <source>
        <dbReference type="EMBL" id="QHI70641.1"/>
    </source>
</evidence>
<dbReference type="InterPro" id="IPR036010">
    <property type="entry name" value="2Fe-2S_ferredoxin-like_sf"/>
</dbReference>
<accession>A0A6P1M9X9</accession>
<dbReference type="KEGG" id="taer:GT409_14725"/>
<dbReference type="InterPro" id="IPR052911">
    <property type="entry name" value="Corrinoid_activation_enz"/>
</dbReference>
<dbReference type="InterPro" id="IPR001041">
    <property type="entry name" value="2Fe-2S_ferredoxin-type"/>
</dbReference>
<dbReference type="InterPro" id="IPR027980">
    <property type="entry name" value="RACo_C"/>
</dbReference>
<evidence type="ECO:0000259" key="1">
    <source>
        <dbReference type="PROSITE" id="PS51085"/>
    </source>
</evidence>
<dbReference type="Gene3D" id="3.30.420.480">
    <property type="entry name" value="Domain of unknown function (DUF4445)"/>
    <property type="match status" value="1"/>
</dbReference>
<protein>
    <submittedName>
        <fullName evidence="2">DUF4445 domain-containing protein</fullName>
    </submittedName>
</protein>
<dbReference type="AlphaFoldDB" id="A0A6P1M9X9"/>
<dbReference type="SUPFAM" id="SSF54292">
    <property type="entry name" value="2Fe-2S ferredoxin-like"/>
    <property type="match status" value="1"/>
</dbReference>
<organism evidence="2 3">
    <name type="scientific">Tichowtungia aerotolerans</name>
    <dbReference type="NCBI Taxonomy" id="2697043"/>
    <lineage>
        <taxon>Bacteria</taxon>
        <taxon>Pseudomonadati</taxon>
        <taxon>Kiritimatiellota</taxon>
        <taxon>Tichowtungiia</taxon>
        <taxon>Tichowtungiales</taxon>
        <taxon>Tichowtungiaceae</taxon>
        <taxon>Tichowtungia</taxon>
    </lineage>
</organism>